<name>A0A1H4AYK0_9GAMM</name>
<comment type="similarity">
    <text evidence="9">Belongs to the anthranilate phosphoribosyltransferase family.</text>
</comment>
<keyword evidence="9" id="KW-0479">Metal-binding</keyword>
<dbReference type="SUPFAM" id="SSF52418">
    <property type="entry name" value="Nucleoside phosphorylase/phosphoribosyltransferase catalytic domain"/>
    <property type="match status" value="1"/>
</dbReference>
<feature type="binding site" evidence="9">
    <location>
        <begin position="107"/>
        <end position="110"/>
    </location>
    <ligand>
        <name>5-phospho-alpha-D-ribose 1-diphosphate</name>
        <dbReference type="ChEBI" id="CHEBI:58017"/>
    </ligand>
</feature>
<keyword evidence="6 9" id="KW-0057">Aromatic amino acid biosynthesis</keyword>
<feature type="domain" description="Glycosyl transferase family 3 N-terminal" evidence="11">
    <location>
        <begin position="20"/>
        <end position="82"/>
    </location>
</feature>
<reference evidence="13" key="1">
    <citation type="submission" date="2016-10" db="EMBL/GenBank/DDBJ databases">
        <authorList>
            <person name="Varghese N."/>
            <person name="Submissions S."/>
        </authorList>
    </citation>
    <scope>NUCLEOTIDE SEQUENCE [LARGE SCALE GENOMIC DNA]</scope>
    <source>
        <strain evidence="13">CGMCC 1.10657</strain>
    </source>
</reference>
<feature type="binding site" evidence="9">
    <location>
        <position position="97"/>
    </location>
    <ligand>
        <name>5-phospho-alpha-D-ribose 1-diphosphate</name>
        <dbReference type="ChEBI" id="CHEBI:58017"/>
    </ligand>
</feature>
<evidence type="ECO:0000259" key="10">
    <source>
        <dbReference type="Pfam" id="PF00591"/>
    </source>
</evidence>
<comment type="similarity">
    <text evidence="8">In the C-terminal section; belongs to the anthranilate phosphoribosyltransferase family.</text>
</comment>
<comment type="caution">
    <text evidence="9">Lacks conserved residue(s) required for the propagation of feature annotation.</text>
</comment>
<feature type="binding site" evidence="9">
    <location>
        <position position="243"/>
    </location>
    <ligand>
        <name>Mg(2+)</name>
        <dbReference type="ChEBI" id="CHEBI:18420"/>
        <label>1</label>
    </ligand>
</feature>
<feature type="domain" description="Glycosyl transferase family 3" evidence="10">
    <location>
        <begin position="90"/>
        <end position="344"/>
    </location>
</feature>
<dbReference type="PANTHER" id="PTHR43285:SF2">
    <property type="entry name" value="ANTHRANILATE PHOSPHORIBOSYLTRANSFERASE"/>
    <property type="match status" value="1"/>
</dbReference>
<dbReference type="FunFam" id="3.40.1030.10:FF:000002">
    <property type="entry name" value="Anthranilate phosphoribosyltransferase"/>
    <property type="match status" value="1"/>
</dbReference>
<evidence type="ECO:0000256" key="8">
    <source>
        <dbReference type="ARBA" id="ARBA00061188"/>
    </source>
</evidence>
<feature type="binding site" evidence="9">
    <location>
        <position position="137"/>
    </location>
    <ligand>
        <name>5-phospho-alpha-D-ribose 1-diphosphate</name>
        <dbReference type="ChEBI" id="CHEBI:58017"/>
    </ligand>
</feature>
<evidence type="ECO:0000256" key="7">
    <source>
        <dbReference type="ARBA" id="ARBA00052328"/>
    </source>
</evidence>
<comment type="function">
    <text evidence="9">Catalyzes the transfer of the phosphoribosyl group of 5-phosphorylribose-1-pyrophosphate (PRPP) to anthranilate to yield N-(5'-phosphoribosyl)-anthranilate (PRA).</text>
</comment>
<dbReference type="SUPFAM" id="SSF47648">
    <property type="entry name" value="Nucleoside phosphorylase/phosphoribosyltransferase N-terminal domain"/>
    <property type="match status" value="1"/>
</dbReference>
<accession>A0A1H4AYK0</accession>
<dbReference type="InterPro" id="IPR035902">
    <property type="entry name" value="Nuc_phospho_transferase"/>
</dbReference>
<dbReference type="Gene3D" id="1.20.970.10">
    <property type="entry name" value="Transferase, Pyrimidine Nucleoside Phosphorylase, Chain C"/>
    <property type="match status" value="1"/>
</dbReference>
<keyword evidence="5 9" id="KW-0822">Tryptophan biosynthesis</keyword>
<comment type="catalytic activity">
    <reaction evidence="7 9">
        <text>N-(5-phospho-beta-D-ribosyl)anthranilate + diphosphate = 5-phospho-alpha-D-ribose 1-diphosphate + anthranilate</text>
        <dbReference type="Rhea" id="RHEA:11768"/>
        <dbReference type="ChEBI" id="CHEBI:16567"/>
        <dbReference type="ChEBI" id="CHEBI:18277"/>
        <dbReference type="ChEBI" id="CHEBI:33019"/>
        <dbReference type="ChEBI" id="CHEBI:58017"/>
        <dbReference type="EC" id="2.4.2.18"/>
    </reaction>
</comment>
<keyword evidence="9" id="KW-0460">Magnesium</keyword>
<dbReference type="EC" id="2.4.2.18" evidence="9"/>
<proteinExistence type="inferred from homology"/>
<feature type="binding site" evidence="9">
    <location>
        <position position="243"/>
    </location>
    <ligand>
        <name>Mg(2+)</name>
        <dbReference type="ChEBI" id="CHEBI:18420"/>
        <label>2</label>
    </ligand>
</feature>
<feature type="binding site" evidence="9">
    <location>
        <begin position="100"/>
        <end position="101"/>
    </location>
    <ligand>
        <name>5-phospho-alpha-D-ribose 1-diphosphate</name>
        <dbReference type="ChEBI" id="CHEBI:58017"/>
    </ligand>
</feature>
<gene>
    <name evidence="9" type="primary">trpD</name>
    <name evidence="12" type="ORF">SAMN05216562_2965</name>
</gene>
<dbReference type="NCBIfam" id="TIGR01245">
    <property type="entry name" value="trpD"/>
    <property type="match status" value="1"/>
</dbReference>
<keyword evidence="4 9" id="KW-0808">Transferase</keyword>
<dbReference type="GO" id="GO:0004048">
    <property type="term" value="F:anthranilate phosphoribosyltransferase activity"/>
    <property type="evidence" value="ECO:0007669"/>
    <property type="project" value="UniProtKB-UniRule"/>
</dbReference>
<dbReference type="Proteomes" id="UP000198658">
    <property type="component" value="Unassembled WGS sequence"/>
</dbReference>
<dbReference type="InterPro" id="IPR036320">
    <property type="entry name" value="Glycosyl_Trfase_fam3_N_dom_sf"/>
</dbReference>
<evidence type="ECO:0000313" key="12">
    <source>
        <dbReference type="EMBL" id="SEA40949.1"/>
    </source>
</evidence>
<dbReference type="Pfam" id="PF02885">
    <property type="entry name" value="Glycos_trans_3N"/>
    <property type="match status" value="1"/>
</dbReference>
<protein>
    <recommendedName>
        <fullName evidence="9">Anthranilate phosphoribosyltransferase</fullName>
        <ecNumber evidence="9">2.4.2.18</ecNumber>
    </recommendedName>
</protein>
<keyword evidence="2 9" id="KW-0028">Amino-acid biosynthesis</keyword>
<keyword evidence="3 9" id="KW-0328">Glycosyltransferase</keyword>
<evidence type="ECO:0000313" key="13">
    <source>
        <dbReference type="Proteomes" id="UP000198658"/>
    </source>
</evidence>
<comment type="subunit">
    <text evidence="9">Homodimer.</text>
</comment>
<evidence type="ECO:0000259" key="11">
    <source>
        <dbReference type="Pfam" id="PF02885"/>
    </source>
</evidence>
<organism evidence="12 13">
    <name type="scientific">Microbulbifer marinus</name>
    <dbReference type="NCBI Taxonomy" id="658218"/>
    <lineage>
        <taxon>Bacteria</taxon>
        <taxon>Pseudomonadati</taxon>
        <taxon>Pseudomonadota</taxon>
        <taxon>Gammaproteobacteria</taxon>
        <taxon>Cellvibrionales</taxon>
        <taxon>Microbulbiferaceae</taxon>
        <taxon>Microbulbifer</taxon>
    </lineage>
</organism>
<evidence type="ECO:0000256" key="5">
    <source>
        <dbReference type="ARBA" id="ARBA00022822"/>
    </source>
</evidence>
<feature type="binding site" evidence="9">
    <location>
        <position position="128"/>
    </location>
    <ligand>
        <name>anthranilate</name>
        <dbReference type="ChEBI" id="CHEBI:16567"/>
        <label>1</label>
    </ligand>
</feature>
<evidence type="ECO:0000256" key="6">
    <source>
        <dbReference type="ARBA" id="ARBA00023141"/>
    </source>
</evidence>
<dbReference type="UniPathway" id="UPA00035">
    <property type="reaction ID" value="UER00041"/>
</dbReference>
<feature type="binding site" evidence="9">
    <location>
        <position position="242"/>
    </location>
    <ligand>
        <name>Mg(2+)</name>
        <dbReference type="ChEBI" id="CHEBI:18420"/>
        <label>2</label>
    </ligand>
</feature>
<dbReference type="EMBL" id="FNQO01000004">
    <property type="protein sequence ID" value="SEA40949.1"/>
    <property type="molecule type" value="Genomic_DNA"/>
</dbReference>
<evidence type="ECO:0000256" key="1">
    <source>
        <dbReference type="ARBA" id="ARBA00004907"/>
    </source>
</evidence>
<dbReference type="InterPro" id="IPR005940">
    <property type="entry name" value="Anthranilate_Pribosyl_Tfrase"/>
</dbReference>
<sequence>MSAWSGKKTEVKGESGVNIQQAIAKLVDGENLTRAEMRAAVGQIMRGEAEQAQIGALLVALRIRGETVDEIAGAVEVMRELATPVALDLTDAVDIVGTGGDGANLFNVSSAASFVAAAAGARVAKHGNRSVSSSSGAADLLERAGIYLELSPEQVGRCVDTIGVGFMFAPSFHSAVRHVGPARKALGMRTIFNLLGPLTNPAGVKRQVIGVYDKHYCRILAEVLQSLGSEHVMVVHSEDGLDEVSLAADTFAVELKDGEIGERVIRPEDFGIERRSLDGLCVSGSEESLGLIRDALGKGATDTGQKAADIIALNAGLAIYVSGVADSAEQGVAMAQDAIASGLAGEKINDLAAFTSAFRPEQAAVSPGERQP</sequence>
<dbReference type="Pfam" id="PF00591">
    <property type="entry name" value="Glycos_transf_3"/>
    <property type="match status" value="1"/>
</dbReference>
<dbReference type="Gene3D" id="3.40.1030.10">
    <property type="entry name" value="Nucleoside phosphorylase/phosphoribosyltransferase catalytic domain"/>
    <property type="match status" value="1"/>
</dbReference>
<dbReference type="AlphaFoldDB" id="A0A1H4AYK0"/>
<dbReference type="GO" id="GO:0005829">
    <property type="term" value="C:cytosol"/>
    <property type="evidence" value="ECO:0007669"/>
    <property type="project" value="TreeGrafter"/>
</dbReference>
<dbReference type="HAMAP" id="MF_00211">
    <property type="entry name" value="TrpD"/>
    <property type="match status" value="1"/>
</dbReference>
<comment type="pathway">
    <text evidence="1 9">Amino-acid biosynthesis; L-tryptophan biosynthesis; L-tryptophan from chorismate: step 2/5.</text>
</comment>
<feature type="binding site" evidence="9">
    <location>
        <position position="109"/>
    </location>
    <ligand>
        <name>Mg(2+)</name>
        <dbReference type="ChEBI" id="CHEBI:18420"/>
        <label>1</label>
    </ligand>
</feature>
<keyword evidence="13" id="KW-1185">Reference proteome</keyword>
<dbReference type="GO" id="GO:0000162">
    <property type="term" value="P:L-tryptophan biosynthetic process"/>
    <property type="evidence" value="ECO:0007669"/>
    <property type="project" value="UniProtKB-UniRule"/>
</dbReference>
<dbReference type="InterPro" id="IPR000312">
    <property type="entry name" value="Glycosyl_Trfase_fam3"/>
</dbReference>
<evidence type="ECO:0000256" key="2">
    <source>
        <dbReference type="ARBA" id="ARBA00022605"/>
    </source>
</evidence>
<evidence type="ECO:0000256" key="4">
    <source>
        <dbReference type="ARBA" id="ARBA00022679"/>
    </source>
</evidence>
<dbReference type="PANTHER" id="PTHR43285">
    <property type="entry name" value="ANTHRANILATE PHOSPHORIBOSYLTRANSFERASE"/>
    <property type="match status" value="1"/>
</dbReference>
<feature type="binding site" evidence="9">
    <location>
        <begin position="125"/>
        <end position="133"/>
    </location>
    <ligand>
        <name>5-phospho-alpha-D-ribose 1-diphosphate</name>
        <dbReference type="ChEBI" id="CHEBI:58017"/>
    </ligand>
</feature>
<dbReference type="GO" id="GO:0000287">
    <property type="term" value="F:magnesium ion binding"/>
    <property type="evidence" value="ECO:0007669"/>
    <property type="project" value="UniProtKB-UniRule"/>
</dbReference>
<comment type="cofactor">
    <cofactor evidence="9">
        <name>Mg(2+)</name>
        <dbReference type="ChEBI" id="CHEBI:18420"/>
    </cofactor>
    <text evidence="9">Binds 2 magnesium ions per monomer.</text>
</comment>
<evidence type="ECO:0000256" key="3">
    <source>
        <dbReference type="ARBA" id="ARBA00022676"/>
    </source>
</evidence>
<dbReference type="STRING" id="658218.SAMN05216562_2965"/>
<feature type="binding site" evidence="9">
    <location>
        <position position="97"/>
    </location>
    <ligand>
        <name>anthranilate</name>
        <dbReference type="ChEBI" id="CHEBI:16567"/>
        <label>1</label>
    </ligand>
</feature>
<evidence type="ECO:0000256" key="9">
    <source>
        <dbReference type="HAMAP-Rule" id="MF_00211"/>
    </source>
</evidence>
<dbReference type="InterPro" id="IPR017459">
    <property type="entry name" value="Glycosyl_Trfase_fam3_N_dom"/>
</dbReference>
<feature type="binding site" evidence="9">
    <location>
        <position position="183"/>
    </location>
    <ligand>
        <name>anthranilate</name>
        <dbReference type="ChEBI" id="CHEBI:16567"/>
        <label>2</label>
    </ligand>
</feature>